<dbReference type="RefSeq" id="WP_311731077.1">
    <property type="nucleotide sequence ID" value="NZ_JAVRFD010000248.1"/>
</dbReference>
<dbReference type="SUPFAM" id="SSF101960">
    <property type="entry name" value="Stabilizer of iron transporter SufD"/>
    <property type="match status" value="1"/>
</dbReference>
<dbReference type="Proteomes" id="UP001180754">
    <property type="component" value="Unassembled WGS sequence"/>
</dbReference>
<evidence type="ECO:0000313" key="2">
    <source>
        <dbReference type="EMBL" id="MDT0550563.1"/>
    </source>
</evidence>
<dbReference type="InterPro" id="IPR000825">
    <property type="entry name" value="SUF_FeS_clus_asmbl_SufBD_core"/>
</dbReference>
<name>A0ABU2XXB7_9ACTN</name>
<dbReference type="Pfam" id="PF01458">
    <property type="entry name" value="SUFBD_core"/>
    <property type="match status" value="1"/>
</dbReference>
<reference evidence="2" key="1">
    <citation type="submission" date="2024-05" db="EMBL/GenBank/DDBJ databases">
        <title>30 novel species of actinomycetes from the DSMZ collection.</title>
        <authorList>
            <person name="Nouioui I."/>
        </authorList>
    </citation>
    <scope>NUCLEOTIDE SEQUENCE</scope>
    <source>
        <strain evidence="2">DSM 41529</strain>
    </source>
</reference>
<keyword evidence="3" id="KW-1185">Reference proteome</keyword>
<evidence type="ECO:0000259" key="1">
    <source>
        <dbReference type="Pfam" id="PF01458"/>
    </source>
</evidence>
<dbReference type="PANTHER" id="PTHR43575:SF1">
    <property type="entry name" value="PROTEIN ABCI7, CHLOROPLASTIC"/>
    <property type="match status" value="1"/>
</dbReference>
<feature type="non-terminal residue" evidence="2">
    <location>
        <position position="1"/>
    </location>
</feature>
<organism evidence="2 3">
    <name type="scientific">Streptomyces lonegramiae</name>
    <dbReference type="NCBI Taxonomy" id="3075524"/>
    <lineage>
        <taxon>Bacteria</taxon>
        <taxon>Bacillati</taxon>
        <taxon>Actinomycetota</taxon>
        <taxon>Actinomycetes</taxon>
        <taxon>Kitasatosporales</taxon>
        <taxon>Streptomycetaceae</taxon>
        <taxon>Streptomyces</taxon>
    </lineage>
</organism>
<dbReference type="InterPro" id="IPR055346">
    <property type="entry name" value="Fe-S_cluster_assembly_SufBD"/>
</dbReference>
<dbReference type="InterPro" id="IPR037284">
    <property type="entry name" value="SUF_FeS_clus_asmbl_SufBD_sf"/>
</dbReference>
<gene>
    <name evidence="2" type="ORF">RND15_49250</name>
</gene>
<protein>
    <submittedName>
        <fullName evidence="2">SufD family Fe-S cluster assembly protein</fullName>
    </submittedName>
</protein>
<comment type="caution">
    <text evidence="2">The sequence shown here is derived from an EMBL/GenBank/DDBJ whole genome shotgun (WGS) entry which is preliminary data.</text>
</comment>
<dbReference type="EMBL" id="JAVRFD010000248">
    <property type="protein sequence ID" value="MDT0550563.1"/>
    <property type="molecule type" value="Genomic_DNA"/>
</dbReference>
<dbReference type="PANTHER" id="PTHR43575">
    <property type="entry name" value="PROTEIN ABCI7, CHLOROPLASTIC"/>
    <property type="match status" value="1"/>
</dbReference>
<feature type="domain" description="SUF system FeS cluster assembly SufBD core" evidence="1">
    <location>
        <begin position="2"/>
        <end position="155"/>
    </location>
</feature>
<evidence type="ECO:0000313" key="3">
    <source>
        <dbReference type="Proteomes" id="UP001180754"/>
    </source>
</evidence>
<accession>A0ABU2XXB7</accession>
<sequence>FKSIVVTFGGDLVRLHPRVAYAATGGEAELFGLYFTDQGQHQEHRLLVDHNTPHCKSNAVYKGALQGDGAHAVWIGDVLIQAAAEGTDTYEMNRNLVLTDGARVDSVPNLEIETGEIVGAGHASATGRFDDEQLFYLQSRGIPAEEARRLVVRGFFAELVQQIGLPDVEERLIDKIEAELKASV</sequence>
<proteinExistence type="predicted"/>